<protein>
    <submittedName>
        <fullName evidence="1">Uncharacterized protein</fullName>
    </submittedName>
</protein>
<reference evidence="1" key="1">
    <citation type="submission" date="2014-12" db="EMBL/GenBank/DDBJ databases">
        <title>Insight into the proteome of Arion vulgaris.</title>
        <authorList>
            <person name="Aradska J."/>
            <person name="Bulat T."/>
            <person name="Smidak R."/>
            <person name="Sarate P."/>
            <person name="Gangsoo J."/>
            <person name="Sialana F."/>
            <person name="Bilban M."/>
            <person name="Lubec G."/>
        </authorList>
    </citation>
    <scope>NUCLEOTIDE SEQUENCE</scope>
    <source>
        <tissue evidence="1">Skin</tissue>
    </source>
</reference>
<dbReference type="EMBL" id="HACG01025126">
    <property type="protein sequence ID" value="CEK71991.1"/>
    <property type="molecule type" value="Transcribed_RNA"/>
</dbReference>
<dbReference type="AlphaFoldDB" id="A0A0B6ZW01"/>
<proteinExistence type="predicted"/>
<organism evidence="1">
    <name type="scientific">Arion vulgaris</name>
    <dbReference type="NCBI Taxonomy" id="1028688"/>
    <lineage>
        <taxon>Eukaryota</taxon>
        <taxon>Metazoa</taxon>
        <taxon>Spiralia</taxon>
        <taxon>Lophotrochozoa</taxon>
        <taxon>Mollusca</taxon>
        <taxon>Gastropoda</taxon>
        <taxon>Heterobranchia</taxon>
        <taxon>Euthyneura</taxon>
        <taxon>Panpulmonata</taxon>
        <taxon>Eupulmonata</taxon>
        <taxon>Stylommatophora</taxon>
        <taxon>Helicina</taxon>
        <taxon>Arionoidea</taxon>
        <taxon>Arionidae</taxon>
        <taxon>Arion</taxon>
    </lineage>
</organism>
<accession>A0A0B6ZW01</accession>
<evidence type="ECO:0000313" key="1">
    <source>
        <dbReference type="EMBL" id="CEK71991.1"/>
    </source>
</evidence>
<gene>
    <name evidence="1" type="primary">ORF80660</name>
</gene>
<sequence>MISLGQAVIINITALLTPVWRLSIFQLDERASIHTTDVTIPNYPHLRKIIYPFSVVWNYESIIHICLTLLIEPSTLITVL</sequence>
<name>A0A0B6ZW01_9EUPU</name>